<dbReference type="PhylomeDB" id="A0A0G4EGF7"/>
<feature type="region of interest" description="Disordered" evidence="1">
    <location>
        <begin position="784"/>
        <end position="808"/>
    </location>
</feature>
<dbReference type="EMBL" id="CDMY01000221">
    <property type="protein sequence ID" value="CEL94560.1"/>
    <property type="molecule type" value="Genomic_DNA"/>
</dbReference>
<dbReference type="PANTHER" id="PTHR10742">
    <property type="entry name" value="FLAVIN MONOAMINE OXIDASE"/>
    <property type="match status" value="1"/>
</dbReference>
<dbReference type="Pfam" id="PF01593">
    <property type="entry name" value="Amino_oxidase"/>
    <property type="match status" value="1"/>
</dbReference>
<feature type="region of interest" description="Disordered" evidence="1">
    <location>
        <begin position="975"/>
        <end position="1018"/>
    </location>
</feature>
<dbReference type="InterPro" id="IPR002937">
    <property type="entry name" value="Amino_oxidase"/>
</dbReference>
<gene>
    <name evidence="3" type="ORF">Vbra_7286</name>
</gene>
<dbReference type="Gene3D" id="3.90.660.10">
    <property type="match status" value="1"/>
</dbReference>
<evidence type="ECO:0000313" key="3">
    <source>
        <dbReference type="EMBL" id="CEL94560.1"/>
    </source>
</evidence>
<organism evidence="3 4">
    <name type="scientific">Vitrella brassicaformis (strain CCMP3155)</name>
    <dbReference type="NCBI Taxonomy" id="1169540"/>
    <lineage>
        <taxon>Eukaryota</taxon>
        <taxon>Sar</taxon>
        <taxon>Alveolata</taxon>
        <taxon>Colpodellida</taxon>
        <taxon>Vitrellaceae</taxon>
        <taxon>Vitrella</taxon>
    </lineage>
</organism>
<feature type="region of interest" description="Disordered" evidence="1">
    <location>
        <begin position="116"/>
        <end position="152"/>
    </location>
</feature>
<dbReference type="Pfam" id="PF13450">
    <property type="entry name" value="NAD_binding_8"/>
    <property type="match status" value="1"/>
</dbReference>
<name>A0A0G4EGF7_VITBC</name>
<dbReference type="InterPro" id="IPR050281">
    <property type="entry name" value="Flavin_monoamine_oxidase"/>
</dbReference>
<feature type="region of interest" description="Disordered" evidence="1">
    <location>
        <begin position="221"/>
        <end position="244"/>
    </location>
</feature>
<feature type="compositionally biased region" description="Low complexity" evidence="1">
    <location>
        <begin position="415"/>
        <end position="426"/>
    </location>
</feature>
<dbReference type="InterPro" id="IPR036188">
    <property type="entry name" value="FAD/NAD-bd_sf"/>
</dbReference>
<proteinExistence type="predicted"/>
<dbReference type="InParanoid" id="A0A0G4EGF7"/>
<feature type="compositionally biased region" description="Low complexity" evidence="1">
    <location>
        <begin position="140"/>
        <end position="152"/>
    </location>
</feature>
<accession>A0A0G4EGF7</accession>
<dbReference type="VEuPathDB" id="CryptoDB:Vbra_7286"/>
<evidence type="ECO:0000256" key="1">
    <source>
        <dbReference type="SAM" id="MobiDB-lite"/>
    </source>
</evidence>
<feature type="compositionally biased region" description="Basic and acidic residues" evidence="1">
    <location>
        <begin position="462"/>
        <end position="481"/>
    </location>
</feature>
<dbReference type="STRING" id="1169540.A0A0G4EGF7"/>
<feature type="region of interest" description="Disordered" evidence="1">
    <location>
        <begin position="402"/>
        <end position="481"/>
    </location>
</feature>
<feature type="compositionally biased region" description="Low complexity" evidence="1">
    <location>
        <begin position="229"/>
        <end position="238"/>
    </location>
</feature>
<evidence type="ECO:0000259" key="2">
    <source>
        <dbReference type="Pfam" id="PF01593"/>
    </source>
</evidence>
<dbReference type="SUPFAM" id="SSF51905">
    <property type="entry name" value="FAD/NAD(P)-binding domain"/>
    <property type="match status" value="3"/>
</dbReference>
<dbReference type="Proteomes" id="UP000041254">
    <property type="component" value="Unassembled WGS sequence"/>
</dbReference>
<dbReference type="Gene3D" id="3.50.50.60">
    <property type="entry name" value="FAD/NAD(P)-binding domain"/>
    <property type="match status" value="2"/>
</dbReference>
<evidence type="ECO:0000313" key="4">
    <source>
        <dbReference type="Proteomes" id="UP000041254"/>
    </source>
</evidence>
<dbReference type="OrthoDB" id="406280at2759"/>
<dbReference type="PANTHER" id="PTHR10742:SF410">
    <property type="entry name" value="LYSINE-SPECIFIC HISTONE DEMETHYLASE 2"/>
    <property type="match status" value="1"/>
</dbReference>
<feature type="domain" description="Amine oxidase" evidence="2">
    <location>
        <begin position="665"/>
        <end position="970"/>
    </location>
</feature>
<protein>
    <recommendedName>
        <fullName evidence="2">Amine oxidase domain-containing protein</fullName>
    </recommendedName>
</protein>
<feature type="compositionally biased region" description="Low complexity" evidence="1">
    <location>
        <begin position="983"/>
        <end position="1001"/>
    </location>
</feature>
<dbReference type="GO" id="GO:0016491">
    <property type="term" value="F:oxidoreductase activity"/>
    <property type="evidence" value="ECO:0007669"/>
    <property type="project" value="InterPro"/>
</dbReference>
<sequence length="1031" mass="113719">MSEHRKRKSNAARERGIELLEFLPSIGVKAPQVPVEPQWRILFDVSMDAFYARLLVNGQEHLFGPYQSLHEARQRHDLEAVRYLGLRQGSRIAFDGHLMQPHRLDPALRQLYYLGHPEEGDKTPTAKRKQASREQAPMGSSSASSATASAPSPAAAAAAPVAADVCEDLNDETMEETEEKDFDVIVIGAGTSGLVAARECVAAGLTVGIFESRNEPGGRLRTHTLRHTSSSSAAASSAQPPHSGDVHVELGAQYIHGCAGEQQHKGNPVLRASITQERRVGYVAGPEGTSEPCDTAMFFDTKSGHPVASYDVARVDMVMKAMTEEVRYEVRLACNPCAAHPYWQATPVSHLRTIHDLALHAKAAGAKRRGDISNRWRDHQLWLEHEATIESYLDTIFPDRHEILSPSTQPPSPTFSPARTGDSASSKSKKKDGESEAAETQEGVWPPPVKSDRIRRSVRVRRGTEGSEDGRGGGSKHVEDLESASRRLLPKVLKRLGLQGHWTDLHDQMLAKAKARTWMMCCSPCDLDLQYEHYLDTIKWSDQDGWQWEEHMSPKDDDAFRHEYLDMSRGEGDTWLHDARLAPSIDDLLSAHDKRLVSTGRKDFESKRAADQHRRVAKPTPVNLTKADWIVLEGYRQMVIDPLIQHHCTTATVPDGREVDGQLAVVHYRCPVASIEHRTDCRLVRADGVAEGAEGFMEVRLAEGADAARKVYRSLYVVATLPLGILKASLSCHRDQAKIDASDTLKKNLVTFVPPLSSAKQEVITTLGFGIHNKVLLRFDTHIGKGSLRPPKPSGTRSGDAQGQGEGAGDTALHPLWSEFGGVPNWTNTQPDYPVQILNLHAYGKPGTLCMHVYPPLSDGFNGKDDQQALEECLGVLENMFRGPLKPRLCEGAPVLPTLLDWKITHWEREPEALGSYSYLAKGCGEEAVTELGQPEHSGRLQFAGEATSREGFQCVTGAWMSGERAAKHIRNHIRDTNPNHPMVSTSAAGGTGSASMVAGGEQQRARRPSLKRKENEELLADIKDKKLRFE</sequence>
<dbReference type="AlphaFoldDB" id="A0A0G4EGF7"/>
<reference evidence="3 4" key="1">
    <citation type="submission" date="2014-11" db="EMBL/GenBank/DDBJ databases">
        <authorList>
            <person name="Zhu J."/>
            <person name="Qi W."/>
            <person name="Song R."/>
        </authorList>
    </citation>
    <scope>NUCLEOTIDE SEQUENCE [LARGE SCALE GENOMIC DNA]</scope>
</reference>
<dbReference type="SUPFAM" id="SSF54373">
    <property type="entry name" value="FAD-linked reductases, C-terminal domain"/>
    <property type="match status" value="1"/>
</dbReference>
<keyword evidence="4" id="KW-1185">Reference proteome</keyword>